<accession>A0A2T4HNB8</accession>
<comment type="caution">
    <text evidence="12">The sequence shown here is derived from an EMBL/GenBank/DDBJ whole genome shotgun (WGS) entry which is preliminary data.</text>
</comment>
<keyword evidence="3" id="KW-0645">Protease</keyword>
<dbReference type="PROSITE" id="PS51318">
    <property type="entry name" value="TAT"/>
    <property type="match status" value="1"/>
</dbReference>
<dbReference type="Pfam" id="PF05951">
    <property type="entry name" value="Peptidase_M15_2"/>
    <property type="match status" value="1"/>
</dbReference>
<gene>
    <name evidence="12" type="ORF">CV103_18955</name>
</gene>
<dbReference type="GO" id="GO:0046872">
    <property type="term" value="F:metal ion binding"/>
    <property type="evidence" value="ECO:0007669"/>
    <property type="project" value="UniProtKB-KW"/>
</dbReference>
<name>A0A2T4HNB8_9SPHN</name>
<keyword evidence="9" id="KW-0961">Cell wall biogenesis/degradation</keyword>
<organism evidence="12 13">
    <name type="scientific">Edaphosphingomonas fennica</name>
    <dbReference type="NCBI Taxonomy" id="114404"/>
    <lineage>
        <taxon>Bacteria</taxon>
        <taxon>Pseudomonadati</taxon>
        <taxon>Pseudomonadota</taxon>
        <taxon>Alphaproteobacteria</taxon>
        <taxon>Sphingomonadales</taxon>
        <taxon>Rhizorhabdaceae</taxon>
        <taxon>Edaphosphingomonas</taxon>
    </lineage>
</organism>
<evidence type="ECO:0000256" key="7">
    <source>
        <dbReference type="ARBA" id="ARBA00022833"/>
    </source>
</evidence>
<dbReference type="EMBL" id="PHHF01000076">
    <property type="protein sequence ID" value="PTD17256.1"/>
    <property type="molecule type" value="Genomic_DNA"/>
</dbReference>
<proteinExistence type="inferred from homology"/>
<dbReference type="InterPro" id="IPR010275">
    <property type="entry name" value="MepK"/>
</dbReference>
<evidence type="ECO:0000256" key="9">
    <source>
        <dbReference type="ARBA" id="ARBA00023316"/>
    </source>
</evidence>
<evidence type="ECO:0000313" key="13">
    <source>
        <dbReference type="Proteomes" id="UP000241206"/>
    </source>
</evidence>
<keyword evidence="8" id="KW-0482">Metalloprotease</keyword>
<dbReference type="Proteomes" id="UP000241206">
    <property type="component" value="Unassembled WGS sequence"/>
</dbReference>
<dbReference type="AlphaFoldDB" id="A0A2T4HNB8"/>
<dbReference type="GO" id="GO:0006508">
    <property type="term" value="P:proteolysis"/>
    <property type="evidence" value="ECO:0007669"/>
    <property type="project" value="UniProtKB-KW"/>
</dbReference>
<comment type="cofactor">
    <cofactor evidence="1">
        <name>Zn(2+)</name>
        <dbReference type="ChEBI" id="CHEBI:29105"/>
    </cofactor>
</comment>
<keyword evidence="4" id="KW-0479">Metal-binding</keyword>
<dbReference type="SUPFAM" id="SSF55166">
    <property type="entry name" value="Hedgehog/DD-peptidase"/>
    <property type="match status" value="1"/>
</dbReference>
<evidence type="ECO:0000256" key="8">
    <source>
        <dbReference type="ARBA" id="ARBA00023049"/>
    </source>
</evidence>
<comment type="similarity">
    <text evidence="10">Belongs to the peptidase M15 family.</text>
</comment>
<dbReference type="PANTHER" id="PTHR37425:SF1">
    <property type="entry name" value="OUTER MEMBRANE PROTEIN"/>
    <property type="match status" value="1"/>
</dbReference>
<evidence type="ECO:0000256" key="2">
    <source>
        <dbReference type="ARBA" id="ARBA00004776"/>
    </source>
</evidence>
<keyword evidence="7" id="KW-0862">Zinc</keyword>
<evidence type="ECO:0000256" key="4">
    <source>
        <dbReference type="ARBA" id="ARBA00022723"/>
    </source>
</evidence>
<evidence type="ECO:0000256" key="6">
    <source>
        <dbReference type="ARBA" id="ARBA00022801"/>
    </source>
</evidence>
<dbReference type="InterPro" id="IPR009045">
    <property type="entry name" value="Zn_M74/Hedgehog-like"/>
</dbReference>
<evidence type="ECO:0000256" key="3">
    <source>
        <dbReference type="ARBA" id="ARBA00022670"/>
    </source>
</evidence>
<dbReference type="InterPro" id="IPR006311">
    <property type="entry name" value="TAT_signal"/>
</dbReference>
<keyword evidence="13" id="KW-1185">Reference proteome</keyword>
<evidence type="ECO:0000256" key="5">
    <source>
        <dbReference type="ARBA" id="ARBA00022729"/>
    </source>
</evidence>
<protein>
    <recommendedName>
        <fullName evidence="11">Murein endopeptidase K</fullName>
    </recommendedName>
</protein>
<evidence type="ECO:0000256" key="10">
    <source>
        <dbReference type="ARBA" id="ARBA00093448"/>
    </source>
</evidence>
<evidence type="ECO:0000256" key="1">
    <source>
        <dbReference type="ARBA" id="ARBA00001947"/>
    </source>
</evidence>
<keyword evidence="5" id="KW-0732">Signal</keyword>
<dbReference type="GO" id="GO:0071555">
    <property type="term" value="P:cell wall organization"/>
    <property type="evidence" value="ECO:0007669"/>
    <property type="project" value="UniProtKB-KW"/>
</dbReference>
<sequence length="184" mass="19901">MTVATRHTDRRGLLAGALALGAGALLTPKAAFAMVGEKRLAFRNVHNNERIDARYWGASGFDADGLAEINHGMRDWRTGDVTTMDRDLIDLLVALRDKLGASPRSSFDLISGYRSPQTNASLHARSNGVATKSQHMLGKASDIALPGVRLETLRTAALSIGRGGVGYYPRDGFVHVDTGRVRTW</sequence>
<comment type="pathway">
    <text evidence="2">Cell wall biogenesis; cell wall polysaccharide biosynthesis.</text>
</comment>
<reference evidence="12 13" key="1">
    <citation type="submission" date="2017-11" db="EMBL/GenBank/DDBJ databases">
        <title>Sphingomonas oleivorans sp. nov., isolated from oil-contaminated soil.</title>
        <authorList>
            <person name="Wang L."/>
            <person name="Chen L."/>
        </authorList>
    </citation>
    <scope>NUCLEOTIDE SEQUENCE [LARGE SCALE GENOMIC DNA]</scope>
    <source>
        <strain evidence="12 13">K101</strain>
    </source>
</reference>
<evidence type="ECO:0000313" key="12">
    <source>
        <dbReference type="EMBL" id="PTD17256.1"/>
    </source>
</evidence>
<dbReference type="PANTHER" id="PTHR37425">
    <property type="match status" value="1"/>
</dbReference>
<dbReference type="GO" id="GO:0008237">
    <property type="term" value="F:metallopeptidase activity"/>
    <property type="evidence" value="ECO:0007669"/>
    <property type="project" value="UniProtKB-KW"/>
</dbReference>
<dbReference type="Gene3D" id="3.30.1380.10">
    <property type="match status" value="1"/>
</dbReference>
<keyword evidence="6" id="KW-0378">Hydrolase</keyword>
<dbReference type="RefSeq" id="WP_107395904.1">
    <property type="nucleotide sequence ID" value="NZ_PHHF01000076.1"/>
</dbReference>
<evidence type="ECO:0000256" key="11">
    <source>
        <dbReference type="ARBA" id="ARBA00093666"/>
    </source>
</evidence>